<name>Q01R44_SOLUE</name>
<organism evidence="1">
    <name type="scientific">Solibacter usitatus (strain Ellin6076)</name>
    <dbReference type="NCBI Taxonomy" id="234267"/>
    <lineage>
        <taxon>Bacteria</taxon>
        <taxon>Pseudomonadati</taxon>
        <taxon>Acidobacteriota</taxon>
        <taxon>Terriglobia</taxon>
        <taxon>Bryobacterales</taxon>
        <taxon>Solibacteraceae</taxon>
        <taxon>Candidatus Solibacter</taxon>
    </lineage>
</organism>
<proteinExistence type="predicted"/>
<dbReference type="InterPro" id="IPR005358">
    <property type="entry name" value="Puta_zinc/iron-chelating_dom"/>
</dbReference>
<gene>
    <name evidence="1" type="ordered locus">Acid_6963</name>
</gene>
<evidence type="ECO:0008006" key="2">
    <source>
        <dbReference type="Google" id="ProtNLM"/>
    </source>
</evidence>
<dbReference type="EMBL" id="CP000473">
    <property type="protein sequence ID" value="ABJ87876.1"/>
    <property type="molecule type" value="Genomic_DNA"/>
</dbReference>
<dbReference type="STRING" id="234267.Acid_6963"/>
<reference evidence="1" key="1">
    <citation type="submission" date="2006-10" db="EMBL/GenBank/DDBJ databases">
        <title>Complete sequence of Solibacter usitatus Ellin6076.</title>
        <authorList>
            <consortium name="US DOE Joint Genome Institute"/>
            <person name="Copeland A."/>
            <person name="Lucas S."/>
            <person name="Lapidus A."/>
            <person name="Barry K."/>
            <person name="Detter J.C."/>
            <person name="Glavina del Rio T."/>
            <person name="Hammon N."/>
            <person name="Israni S."/>
            <person name="Dalin E."/>
            <person name="Tice H."/>
            <person name="Pitluck S."/>
            <person name="Thompson L.S."/>
            <person name="Brettin T."/>
            <person name="Bruce D."/>
            <person name="Han C."/>
            <person name="Tapia R."/>
            <person name="Gilna P."/>
            <person name="Schmutz J."/>
            <person name="Larimer F."/>
            <person name="Land M."/>
            <person name="Hauser L."/>
            <person name="Kyrpides N."/>
            <person name="Mikhailova N."/>
            <person name="Janssen P.H."/>
            <person name="Kuske C.R."/>
            <person name="Richardson P."/>
        </authorList>
    </citation>
    <scope>NUCLEOTIDE SEQUENCE</scope>
    <source>
        <strain evidence="1">Ellin6076</strain>
    </source>
</reference>
<dbReference type="AlphaFoldDB" id="Q01R44"/>
<dbReference type="eggNOG" id="COG0727">
    <property type="taxonomic scope" value="Bacteria"/>
</dbReference>
<dbReference type="OrthoDB" id="9810361at2"/>
<dbReference type="Pfam" id="PF03692">
    <property type="entry name" value="CxxCxxCC"/>
    <property type="match status" value="1"/>
</dbReference>
<dbReference type="HOGENOM" id="CLU_1530068_0_0_0"/>
<dbReference type="KEGG" id="sus:Acid_6963"/>
<dbReference type="InParanoid" id="Q01R44"/>
<protein>
    <recommendedName>
        <fullName evidence="2">YkgJ family cysteine cluster protein</fullName>
    </recommendedName>
</protein>
<sequence length="163" mass="18072">MTRLYQIQEEVRQRAEEIAAARGSWPCRKGCDDCCRRLASVPRVTEEEWLAIAAGMDALPAETATHAKQRIRESAGMSRPVICPLLDADAGTCLVYEARPVACRAYGFYAERREVLGCSRIESVSQESPNVVWGNHAALEARMDQLGPAAELFVWLELAESCN</sequence>
<accession>Q01R44</accession>
<evidence type="ECO:0000313" key="1">
    <source>
        <dbReference type="EMBL" id="ABJ87876.1"/>
    </source>
</evidence>